<evidence type="ECO:0000256" key="6">
    <source>
        <dbReference type="ARBA" id="ARBA00022692"/>
    </source>
</evidence>
<comment type="catalytic activity">
    <reaction evidence="1">
        <text>ATP + protein L-histidine = ADP + protein N-phospho-L-histidine.</text>
        <dbReference type="EC" id="2.7.13.3"/>
    </reaction>
</comment>
<dbReference type="GO" id="GO:0005886">
    <property type="term" value="C:plasma membrane"/>
    <property type="evidence" value="ECO:0007669"/>
    <property type="project" value="TreeGrafter"/>
</dbReference>
<dbReference type="InterPro" id="IPR013727">
    <property type="entry name" value="2CSK_N"/>
</dbReference>
<dbReference type="InterPro" id="IPR004358">
    <property type="entry name" value="Sig_transdc_His_kin-like_C"/>
</dbReference>
<dbReference type="PRINTS" id="PR00344">
    <property type="entry name" value="BCTRLSENSOR"/>
</dbReference>
<dbReference type="SUPFAM" id="SSF55874">
    <property type="entry name" value="ATPase domain of HSP90 chaperone/DNA topoisomerase II/histidine kinase"/>
    <property type="match status" value="1"/>
</dbReference>
<dbReference type="GO" id="GO:0000155">
    <property type="term" value="F:phosphorelay sensor kinase activity"/>
    <property type="evidence" value="ECO:0007669"/>
    <property type="project" value="InterPro"/>
</dbReference>
<dbReference type="PANTHER" id="PTHR45436:SF1">
    <property type="entry name" value="SENSOR PROTEIN QSEC"/>
    <property type="match status" value="1"/>
</dbReference>
<dbReference type="InterPro" id="IPR005467">
    <property type="entry name" value="His_kinase_dom"/>
</dbReference>
<dbReference type="SUPFAM" id="SSF47384">
    <property type="entry name" value="Homodimeric domain of signal transducing histidine kinase"/>
    <property type="match status" value="1"/>
</dbReference>
<dbReference type="Pfam" id="PF02518">
    <property type="entry name" value="HATPase_c"/>
    <property type="match status" value="1"/>
</dbReference>
<evidence type="ECO:0000256" key="8">
    <source>
        <dbReference type="ARBA" id="ARBA00022989"/>
    </source>
</evidence>
<keyword evidence="6 11" id="KW-0812">Transmembrane</keyword>
<feature type="domain" description="Histidine kinase" evidence="12">
    <location>
        <begin position="265"/>
        <end position="481"/>
    </location>
</feature>
<dbReference type="RefSeq" id="WP_183967240.1">
    <property type="nucleotide sequence ID" value="NZ_BAABEW010000002.1"/>
</dbReference>
<sequence>MTERRRRRSFDFAYDPREQRSLFGEILDWMLAPLLLLWPLSIVLTFVVARSLADAPFDRALIDHTEVIAQQVDTSGEQAATPPGTRLRDLLPAGSEEHTFFQVLSADGELLAGDANLPTPSLYDFPTPGRVQRRFDQHRGIEVRVAYTYVSPGEHPMSSSYPVLIQVAETLDARNALANEIIKGVIFPQFLILPVAVGLVWFALSRGLAPLERMQRRIRERSPDDLSPINPHDAPEELGPLMASFNDLLQRLGTNIAAQKRFIADAAHQMKTPLAGLRTQAELALRETDPQALRRSLEQVVESSERAAHMINQLLALARTENLRNAIQLEEMDLAPLAHAVASEWAPEAIRRGIDFGFESDDAPAPAAAHPILLRELLNNLIDNAIVYTPAGGQVTVRLGREGRETLLQVEDSGTGIPPEERLLVFERFYRILGTETSGSGLGLPIVAEIADQHGARVSIADGGPADAPRGTKVTVRFPPL</sequence>
<keyword evidence="10 11" id="KW-0472">Membrane</keyword>
<keyword evidence="5 14" id="KW-0808">Transferase</keyword>
<comment type="subcellular location">
    <subcellularLocation>
        <location evidence="2">Membrane</location>
    </subcellularLocation>
</comment>
<keyword evidence="7 14" id="KW-0418">Kinase</keyword>
<dbReference type="InterPro" id="IPR003594">
    <property type="entry name" value="HATPase_dom"/>
</dbReference>
<dbReference type="PROSITE" id="PS50109">
    <property type="entry name" value="HIS_KIN"/>
    <property type="match status" value="1"/>
</dbReference>
<evidence type="ECO:0000313" key="14">
    <source>
        <dbReference type="EMBL" id="MBB5272124.1"/>
    </source>
</evidence>
<comment type="caution">
    <text evidence="14">The sequence shown here is derived from an EMBL/GenBank/DDBJ whole genome shotgun (WGS) entry which is preliminary data.</text>
</comment>
<dbReference type="CDD" id="cd00075">
    <property type="entry name" value="HATPase"/>
    <property type="match status" value="1"/>
</dbReference>
<feature type="transmembrane region" description="Helical" evidence="11">
    <location>
        <begin position="26"/>
        <end position="49"/>
    </location>
</feature>
<dbReference type="Proteomes" id="UP000532440">
    <property type="component" value="Unassembled WGS sequence"/>
</dbReference>
<evidence type="ECO:0000256" key="7">
    <source>
        <dbReference type="ARBA" id="ARBA00022777"/>
    </source>
</evidence>
<dbReference type="SMART" id="SM00387">
    <property type="entry name" value="HATPase_c"/>
    <property type="match status" value="1"/>
</dbReference>
<reference evidence="14 15" key="1">
    <citation type="submission" date="2020-08" db="EMBL/GenBank/DDBJ databases">
        <title>Genomic Encyclopedia of Type Strains, Phase IV (KMG-IV): sequencing the most valuable type-strain genomes for metagenomic binning, comparative biology and taxonomic classification.</title>
        <authorList>
            <person name="Goeker M."/>
        </authorList>
    </citation>
    <scope>NUCLEOTIDE SEQUENCE [LARGE SCALE GENOMIC DNA]</scope>
    <source>
        <strain evidence="14 15">DSM 29781</strain>
    </source>
</reference>
<evidence type="ECO:0000259" key="12">
    <source>
        <dbReference type="PROSITE" id="PS50109"/>
    </source>
</evidence>
<gene>
    <name evidence="14" type="ORF">HNQ70_002138</name>
</gene>
<dbReference type="InterPro" id="IPR050428">
    <property type="entry name" value="TCS_sensor_his_kinase"/>
</dbReference>
<dbReference type="InterPro" id="IPR003661">
    <property type="entry name" value="HisK_dim/P_dom"/>
</dbReference>
<protein>
    <recommendedName>
        <fullName evidence="3">histidine kinase</fullName>
        <ecNumber evidence="3">2.7.13.3</ecNumber>
    </recommendedName>
</protein>
<keyword evidence="8 11" id="KW-1133">Transmembrane helix</keyword>
<dbReference type="SMART" id="SM00304">
    <property type="entry name" value="HAMP"/>
    <property type="match status" value="1"/>
</dbReference>
<dbReference type="Pfam" id="PF08521">
    <property type="entry name" value="2CSK_N"/>
    <property type="match status" value="1"/>
</dbReference>
<evidence type="ECO:0000256" key="9">
    <source>
        <dbReference type="ARBA" id="ARBA00023012"/>
    </source>
</evidence>
<dbReference type="CDD" id="cd00082">
    <property type="entry name" value="HisKA"/>
    <property type="match status" value="1"/>
</dbReference>
<evidence type="ECO:0000256" key="1">
    <source>
        <dbReference type="ARBA" id="ARBA00000085"/>
    </source>
</evidence>
<dbReference type="EMBL" id="JACHGB010000004">
    <property type="protein sequence ID" value="MBB5272124.1"/>
    <property type="molecule type" value="Genomic_DNA"/>
</dbReference>
<dbReference type="Gene3D" id="3.30.565.10">
    <property type="entry name" value="Histidine kinase-like ATPase, C-terminal domain"/>
    <property type="match status" value="1"/>
</dbReference>
<keyword evidence="9" id="KW-0902">Two-component regulatory system</keyword>
<dbReference type="InterPro" id="IPR036890">
    <property type="entry name" value="HATPase_C_sf"/>
</dbReference>
<dbReference type="PANTHER" id="PTHR45436">
    <property type="entry name" value="SENSOR HISTIDINE KINASE YKOH"/>
    <property type="match status" value="1"/>
</dbReference>
<evidence type="ECO:0000313" key="15">
    <source>
        <dbReference type="Proteomes" id="UP000532440"/>
    </source>
</evidence>
<dbReference type="InterPro" id="IPR036097">
    <property type="entry name" value="HisK_dim/P_sf"/>
</dbReference>
<organism evidence="14 15">
    <name type="scientific">Quisquiliibacterium transsilvanicum</name>
    <dbReference type="NCBI Taxonomy" id="1549638"/>
    <lineage>
        <taxon>Bacteria</taxon>
        <taxon>Pseudomonadati</taxon>
        <taxon>Pseudomonadota</taxon>
        <taxon>Betaproteobacteria</taxon>
        <taxon>Burkholderiales</taxon>
        <taxon>Burkholderiaceae</taxon>
        <taxon>Quisquiliibacterium</taxon>
    </lineage>
</organism>
<evidence type="ECO:0000256" key="3">
    <source>
        <dbReference type="ARBA" id="ARBA00012438"/>
    </source>
</evidence>
<feature type="domain" description="HAMP" evidence="13">
    <location>
        <begin position="205"/>
        <end position="257"/>
    </location>
</feature>
<keyword evidence="4" id="KW-0597">Phosphoprotein</keyword>
<accession>A0A7W8HHG7</accession>
<dbReference type="EC" id="2.7.13.3" evidence="3"/>
<keyword evidence="15" id="KW-1185">Reference proteome</keyword>
<name>A0A7W8HHG7_9BURK</name>
<evidence type="ECO:0000256" key="4">
    <source>
        <dbReference type="ARBA" id="ARBA00022553"/>
    </source>
</evidence>
<dbReference type="InterPro" id="IPR003660">
    <property type="entry name" value="HAMP_dom"/>
</dbReference>
<evidence type="ECO:0000256" key="2">
    <source>
        <dbReference type="ARBA" id="ARBA00004370"/>
    </source>
</evidence>
<dbReference type="AlphaFoldDB" id="A0A7W8HHG7"/>
<dbReference type="Pfam" id="PF00512">
    <property type="entry name" value="HisKA"/>
    <property type="match status" value="1"/>
</dbReference>
<dbReference type="PROSITE" id="PS50885">
    <property type="entry name" value="HAMP"/>
    <property type="match status" value="1"/>
</dbReference>
<dbReference type="SMART" id="SM00388">
    <property type="entry name" value="HisKA"/>
    <property type="match status" value="1"/>
</dbReference>
<dbReference type="Pfam" id="PF00672">
    <property type="entry name" value="HAMP"/>
    <property type="match status" value="1"/>
</dbReference>
<evidence type="ECO:0000259" key="13">
    <source>
        <dbReference type="PROSITE" id="PS50885"/>
    </source>
</evidence>
<proteinExistence type="predicted"/>
<evidence type="ECO:0000256" key="5">
    <source>
        <dbReference type="ARBA" id="ARBA00022679"/>
    </source>
</evidence>
<evidence type="ECO:0000256" key="11">
    <source>
        <dbReference type="SAM" id="Phobius"/>
    </source>
</evidence>
<evidence type="ECO:0000256" key="10">
    <source>
        <dbReference type="ARBA" id="ARBA00023136"/>
    </source>
</evidence>
<dbReference type="Gene3D" id="1.10.287.130">
    <property type="match status" value="1"/>
</dbReference>